<organism evidence="2">
    <name type="scientific">Ixodes ricinus</name>
    <name type="common">Common tick</name>
    <name type="synonym">Acarus ricinus</name>
    <dbReference type="NCBI Taxonomy" id="34613"/>
    <lineage>
        <taxon>Eukaryota</taxon>
        <taxon>Metazoa</taxon>
        <taxon>Ecdysozoa</taxon>
        <taxon>Arthropoda</taxon>
        <taxon>Chelicerata</taxon>
        <taxon>Arachnida</taxon>
        <taxon>Acari</taxon>
        <taxon>Parasitiformes</taxon>
        <taxon>Ixodida</taxon>
        <taxon>Ixodoidea</taxon>
        <taxon>Ixodidae</taxon>
        <taxon>Ixodinae</taxon>
        <taxon>Ixodes</taxon>
    </lineage>
</organism>
<reference evidence="2" key="1">
    <citation type="journal article" date="2018" name="PLoS Negl. Trop. Dis.">
        <title>Sialome diversity of ticks revealed by RNAseq of single tick salivary glands.</title>
        <authorList>
            <person name="Perner J."/>
            <person name="Kropackova S."/>
            <person name="Kopacek P."/>
            <person name="Ribeiro J.M."/>
        </authorList>
    </citation>
    <scope>NUCLEOTIDE SEQUENCE</scope>
    <source>
        <strain evidence="2">Siblings of single egg batch collected in Ceske Budejovice</strain>
        <tissue evidence="2">Salivary glands</tissue>
    </source>
</reference>
<evidence type="ECO:0000313" key="2">
    <source>
        <dbReference type="EMBL" id="JAR88162.1"/>
    </source>
</evidence>
<sequence length="981" mass="99064">MALGAADGVGAALEVVAGVLAHGLAEPVRVAGQVARTVPVAVGTRVGVAASLAVGVADEAVLADALVATWHIDAAGRGVARVRVTVVDLLAAHKRIARVARSAVADALVVLGHAGRVDAAAVHARVLAVEVGEAGLGDVAVLVLEALHLLAALPLVVGVTDVQAVGTGALWEVVVHHTDRTGRALEELAAVLAPALPVRLVELAHFVGVRAVRVVDALGLRDLAAPVPAVGVARVALPARATSPVVECDAVCIRSAAEADADFGALHHPDGVGNAGGRGGAAGVIGALIALALDAAEHVLPVPDEAVPTLALVRVLPRDAVAVGSALVELAGVEAPLTARVVRAADVGDPLAVVIHLALVLGSATVDRVVWVSLEVLQAMAAGTMVESPADRVRTTLLLLARIDAFSSLNADLMRRALVVGSAAFGDRLCREAGDVRVIGIALSAGRAAALRLVVDADAKGVGCTLLVHADGHALPEPGGVRATDEVFPAVHVDLALVWYVAPPDQRVSHEAGFTAARRPVVHSLADGPLRAVVALAGVVAVVLAVERPLAHCDGGAVVVSVAAFWLDLTPGRPVVWVAHERLSATALGDVVLRSTDGVLSTKRGRATDETTSDPVVIDAADLVVPALAAAPALRSRRAALPNVVGDAFEPDPALTRSPVVGRDAVRVWPATSIPAGIRAVLDAISRQQADGGVGAVIVVLAQVPHAAPPEVMRVAREPGQTLAGRQVVHSNAVGVGPTLVVQAELDAILDAHLRQLAHLVALAIDVAVASVERDGRAAAGKVAGVAIVSLPALADGLVYPAYAMRIGPAPSLAASPRAVLDPARVGEAAVALWAVCVVEALVEEWLAAPDSVVGVSEEGVAADTRRQVLLAEAAGVGAARVPQADVHALVPSGLVAAGLVLQAVLVHGAVVWHLAASPVIDVARQALADGLVVLAQAVCVLAARLVLAHVAALLDALGAQLALKVFPAVVVLQTFVLGFG</sequence>
<keyword evidence="1" id="KW-0472">Membrane</keyword>
<protein>
    <submittedName>
        <fullName evidence="2">Uncharacterized protein</fullName>
    </submittedName>
</protein>
<name>A0A147BCH2_IXORI</name>
<feature type="transmembrane region" description="Helical" evidence="1">
    <location>
        <begin position="958"/>
        <end position="980"/>
    </location>
</feature>
<keyword evidence="1" id="KW-1133">Transmembrane helix</keyword>
<feature type="transmembrane region" description="Helical" evidence="1">
    <location>
        <begin position="928"/>
        <end position="952"/>
    </location>
</feature>
<evidence type="ECO:0000256" key="1">
    <source>
        <dbReference type="SAM" id="Phobius"/>
    </source>
</evidence>
<feature type="transmembrane region" description="Helical" evidence="1">
    <location>
        <begin position="894"/>
        <end position="916"/>
    </location>
</feature>
<proteinExistence type="predicted"/>
<keyword evidence="1" id="KW-0812">Transmembrane</keyword>
<dbReference type="AlphaFoldDB" id="A0A147BCH2"/>
<dbReference type="EMBL" id="GEGO01007242">
    <property type="protein sequence ID" value="JAR88162.1"/>
    <property type="molecule type" value="Transcribed_RNA"/>
</dbReference>
<accession>A0A147BCH2</accession>